<dbReference type="Gene3D" id="1.25.10.10">
    <property type="entry name" value="Leucine-rich Repeat Variant"/>
    <property type="match status" value="1"/>
</dbReference>
<feature type="compositionally biased region" description="Basic and acidic residues" evidence="8">
    <location>
        <begin position="872"/>
        <end position="892"/>
    </location>
</feature>
<feature type="compositionally biased region" description="Basic and acidic residues" evidence="8">
    <location>
        <begin position="973"/>
        <end position="982"/>
    </location>
</feature>
<evidence type="ECO:0000313" key="10">
    <source>
        <dbReference type="EMBL" id="PFX20587.1"/>
    </source>
</evidence>
<comment type="caution">
    <text evidence="10">The sequence shown here is derived from an EMBL/GenBank/DDBJ whole genome shotgun (WGS) entry which is preliminary data.</text>
</comment>
<evidence type="ECO:0000256" key="2">
    <source>
        <dbReference type="ARBA" id="ARBA00006613"/>
    </source>
</evidence>
<accession>A0A2B4RW78</accession>
<name>A0A2B4RW78_STYPI</name>
<dbReference type="GO" id="GO:0010008">
    <property type="term" value="C:endosome membrane"/>
    <property type="evidence" value="ECO:0007669"/>
    <property type="project" value="TreeGrafter"/>
</dbReference>
<evidence type="ECO:0000256" key="4">
    <source>
        <dbReference type="ARBA" id="ARBA00022448"/>
    </source>
</evidence>
<dbReference type="GO" id="GO:0006896">
    <property type="term" value="P:Golgi to vacuole transport"/>
    <property type="evidence" value="ECO:0007669"/>
    <property type="project" value="TreeGrafter"/>
</dbReference>
<evidence type="ECO:0000256" key="5">
    <source>
        <dbReference type="ARBA" id="ARBA00022737"/>
    </source>
</evidence>
<feature type="compositionally biased region" description="Basic residues" evidence="8">
    <location>
        <begin position="813"/>
        <end position="824"/>
    </location>
</feature>
<feature type="domain" description="AP-3 complex subunit delta" evidence="9">
    <location>
        <begin position="642"/>
        <end position="780"/>
    </location>
</feature>
<reference evidence="11" key="1">
    <citation type="journal article" date="2017" name="bioRxiv">
        <title>Comparative analysis of the genomes of Stylophora pistillata and Acropora digitifera provides evidence for extensive differences between species of corals.</title>
        <authorList>
            <person name="Voolstra C.R."/>
            <person name="Li Y."/>
            <person name="Liew Y.J."/>
            <person name="Baumgarten S."/>
            <person name="Zoccola D."/>
            <person name="Flot J.-F."/>
            <person name="Tambutte S."/>
            <person name="Allemand D."/>
            <person name="Aranda M."/>
        </authorList>
    </citation>
    <scope>NUCLEOTIDE SEQUENCE [LARGE SCALE GENOMIC DNA]</scope>
</reference>
<dbReference type="OrthoDB" id="10264595at2759"/>
<dbReference type="Proteomes" id="UP000225706">
    <property type="component" value="Unassembled WGS sequence"/>
</dbReference>
<dbReference type="Pfam" id="PF01602">
    <property type="entry name" value="Adaptin_N"/>
    <property type="match status" value="1"/>
</dbReference>
<feature type="compositionally biased region" description="Basic and acidic residues" evidence="8">
    <location>
        <begin position="770"/>
        <end position="789"/>
    </location>
</feature>
<dbReference type="STRING" id="50429.A0A2B4RW78"/>
<keyword evidence="4" id="KW-0813">Transport</keyword>
<gene>
    <name evidence="10" type="primary">Ap3d1</name>
    <name evidence="10" type="ORF">AWC38_SpisGene14963</name>
</gene>
<dbReference type="PANTHER" id="PTHR22781">
    <property type="entry name" value="DELTA ADAPTIN-RELATED"/>
    <property type="match status" value="1"/>
</dbReference>
<feature type="compositionally biased region" description="Polar residues" evidence="8">
    <location>
        <begin position="921"/>
        <end position="941"/>
    </location>
</feature>
<dbReference type="InterPro" id="IPR016024">
    <property type="entry name" value="ARM-type_fold"/>
</dbReference>
<dbReference type="InterPro" id="IPR002553">
    <property type="entry name" value="Clathrin/coatomer_adapt-like_N"/>
</dbReference>
<evidence type="ECO:0000256" key="7">
    <source>
        <dbReference type="ARBA" id="ARBA00023136"/>
    </source>
</evidence>
<proteinExistence type="inferred from homology"/>
<feature type="compositionally biased region" description="Basic and acidic residues" evidence="8">
    <location>
        <begin position="638"/>
        <end position="657"/>
    </location>
</feature>
<keyword evidence="5" id="KW-0677">Repeat</keyword>
<dbReference type="InterPro" id="IPR011989">
    <property type="entry name" value="ARM-like"/>
</dbReference>
<sequence length="1266" mass="142751">MFEKNLTDLVRGIRNNKSNEAKYIAACLDEIKQELRQENAAMKANAVAKLSYLQMLGYDISWAAFNIIEVMSSSKFTYKRIGYLAASQSFHEDLDILMLTTNMIRKDLCSMNMYDAGVSLSGFACFVTTDLARDLANDVMSLLVSTKPYIRKRAVLLMYKIFLKFPEALRPAFPRLKEKLEDGEPGVQSAAVNVICELARKNPKNYLSLAPLFFKLMTSSTNNWMLIKIIKLFGALCPLEPRLGKKLLEPLTNLIHSTSAMSLLYECINTVISGLPQHNASIQLCVSKLRILIEDSDQNLKYLGLLAMSKILTVNAKAVQVHKDIVLQCLDDKDESIRLRALDLIVGMVSKKNIMDIIKKLMEQIDKADSQTYCDELLSKIIQICSINDYHYVTNFEWYIDVLIQLTRVEGTSLGKQLASQMMDVTIRVKAIRPYAVQCLSLLLDNSELMSGQMEKNRVCEVLYAAAWISGEFSEHLPDIHSTLEAMLQAKVTSLPGHIQAVYVQNIAKLYAKILASEAEEEEDDEKTSVGEMLIEKLPVFVQSADLEVQERASCILQLIKYVLKLQGKGVACTKEVSSLFHGELNPVAAKAQKKVQIPEGLDLDKWINDPPSESSEEEEEIDAIFDTPNEHKELKQKYVSDDEEEMQRRREQRKQEQMSNPHYLKMSSREERKVKKKEMAVEDIPVTNLDLPVSLKVSGGMALDKKYASVKKLKKRRKNGRKGSRTDEEEPHLGISYEVLPTGAGELPEGADESDHENKVNDDEIPTSDPHKLLDVDLSKPLEAHETLPVRQHRVVLESQPADSGENEETPKKHRKDKRQRHRKDSEGRKGKHKHKKDKDDKDKKSKHKHRHHHEDEGAEPVEDNLMFNGEVDHVESPSRDDSHQESEKTTPTKAITEVEDFQPSVDEPSDPQDDMDFWLSSTPQKSSHQPAEVASTPSPDTAAEKARKEEKHAKQSEKSETKESKRKHRKDKSEKKEKHEKERKKEKRKSKTGEKPESVETPAGEPENQDEPSIIEVEEEKKQPAIITYKVLAENGSLRLMYETRVTTQNRNQVVVSVIFSNLSDRHIKSMEFNVIDSLNTKLIRPIGSSSRDSVPVPFHLLPESSNEGQFAFTVESINMAQKLRGTLTYVIKDDEGSTSEKMDFSLFLPCSSFLISTPLSSTDFTNLLGSGTIVHKGSVKVTTPETTVFSSVVTKICVLLHFAVVEQVDNSASLYACSIQGHHLCALVKQLPDHSVSVDGKSTDSSLVSSVLEEMKMLLQVPV</sequence>
<dbReference type="SUPFAM" id="SSF48371">
    <property type="entry name" value="ARM repeat"/>
    <property type="match status" value="1"/>
</dbReference>
<dbReference type="PANTHER" id="PTHR22781:SF12">
    <property type="entry name" value="AP-3 COMPLEX SUBUNIT DELTA-1"/>
    <property type="match status" value="1"/>
</dbReference>
<dbReference type="InterPro" id="IPR017105">
    <property type="entry name" value="AP3_complex_dsu"/>
</dbReference>
<comment type="subcellular location">
    <subcellularLocation>
        <location evidence="1">Endomembrane system</location>
    </subcellularLocation>
</comment>
<evidence type="ECO:0000256" key="6">
    <source>
        <dbReference type="ARBA" id="ARBA00022927"/>
    </source>
</evidence>
<keyword evidence="11" id="KW-1185">Reference proteome</keyword>
<dbReference type="FunFam" id="1.25.10.10:FF:000251">
    <property type="entry name" value="AP-3 complex subunit delta"/>
    <property type="match status" value="1"/>
</dbReference>
<feature type="compositionally biased region" description="Basic and acidic residues" evidence="8">
    <location>
        <begin position="668"/>
        <end position="679"/>
    </location>
</feature>
<feature type="region of interest" description="Disordered" evidence="8">
    <location>
        <begin position="638"/>
        <end position="679"/>
    </location>
</feature>
<feature type="compositionally biased region" description="Basic and acidic residues" evidence="8">
    <location>
        <begin position="944"/>
        <end position="965"/>
    </location>
</feature>
<protein>
    <recommendedName>
        <fullName evidence="3">AP-3 complex subunit delta</fullName>
    </recommendedName>
</protein>
<feature type="compositionally biased region" description="Basic residues" evidence="8">
    <location>
        <begin position="983"/>
        <end position="992"/>
    </location>
</feature>
<dbReference type="GO" id="GO:0030123">
    <property type="term" value="C:AP-3 adaptor complex"/>
    <property type="evidence" value="ECO:0007669"/>
    <property type="project" value="InterPro"/>
</dbReference>
<dbReference type="AlphaFoldDB" id="A0A2B4RW78"/>
<dbReference type="GO" id="GO:0006623">
    <property type="term" value="P:protein targeting to vacuole"/>
    <property type="evidence" value="ECO:0007669"/>
    <property type="project" value="TreeGrafter"/>
</dbReference>
<keyword evidence="6" id="KW-0653">Protein transport</keyword>
<dbReference type="SMART" id="SM01354">
    <property type="entry name" value="BLVR"/>
    <property type="match status" value="1"/>
</dbReference>
<keyword evidence="7" id="KW-0472">Membrane</keyword>
<dbReference type="InterPro" id="IPR058898">
    <property type="entry name" value="Mu_AP3"/>
</dbReference>
<comment type="similarity">
    <text evidence="2">Belongs to the adaptor complexes large subunit family.</text>
</comment>
<dbReference type="EMBL" id="LSMT01000311">
    <property type="protein sequence ID" value="PFX20587.1"/>
    <property type="molecule type" value="Genomic_DNA"/>
</dbReference>
<feature type="compositionally biased region" description="Basic residues" evidence="8">
    <location>
        <begin position="709"/>
        <end position="724"/>
    </location>
</feature>
<dbReference type="InterPro" id="IPR010474">
    <property type="entry name" value="AP3D_dom_metazoa"/>
</dbReference>
<evidence type="ECO:0000256" key="8">
    <source>
        <dbReference type="SAM" id="MobiDB-lite"/>
    </source>
</evidence>
<evidence type="ECO:0000259" key="9">
    <source>
        <dbReference type="SMART" id="SM01354"/>
    </source>
</evidence>
<dbReference type="Pfam" id="PF06375">
    <property type="entry name" value="AP3D1"/>
    <property type="match status" value="1"/>
</dbReference>
<evidence type="ECO:0000256" key="3">
    <source>
        <dbReference type="ARBA" id="ARBA00015717"/>
    </source>
</evidence>
<evidence type="ECO:0000313" key="11">
    <source>
        <dbReference type="Proteomes" id="UP000225706"/>
    </source>
</evidence>
<dbReference type="Pfam" id="PF26171">
    <property type="entry name" value="Mu_AP3"/>
    <property type="match status" value="1"/>
</dbReference>
<feature type="compositionally biased region" description="Acidic residues" evidence="8">
    <location>
        <begin position="909"/>
        <end position="918"/>
    </location>
</feature>
<organism evidence="10 11">
    <name type="scientific">Stylophora pistillata</name>
    <name type="common">Smooth cauliflower coral</name>
    <dbReference type="NCBI Taxonomy" id="50429"/>
    <lineage>
        <taxon>Eukaryota</taxon>
        <taxon>Metazoa</taxon>
        <taxon>Cnidaria</taxon>
        <taxon>Anthozoa</taxon>
        <taxon>Hexacorallia</taxon>
        <taxon>Scleractinia</taxon>
        <taxon>Astrocoeniina</taxon>
        <taxon>Pocilloporidae</taxon>
        <taxon>Stylophora</taxon>
    </lineage>
</organism>
<feature type="region of interest" description="Disordered" evidence="8">
    <location>
        <begin position="707"/>
        <end position="1014"/>
    </location>
</feature>
<evidence type="ECO:0000256" key="1">
    <source>
        <dbReference type="ARBA" id="ARBA00004308"/>
    </source>
</evidence>